<organism evidence="13 14">
    <name type="scientific">Sistotremastrum niveocremeum HHB9708</name>
    <dbReference type="NCBI Taxonomy" id="1314777"/>
    <lineage>
        <taxon>Eukaryota</taxon>
        <taxon>Fungi</taxon>
        <taxon>Dikarya</taxon>
        <taxon>Basidiomycota</taxon>
        <taxon>Agaricomycotina</taxon>
        <taxon>Agaricomycetes</taxon>
        <taxon>Sistotremastrales</taxon>
        <taxon>Sistotremastraceae</taxon>
        <taxon>Sertulicium</taxon>
        <taxon>Sertulicium niveocremeum</taxon>
    </lineage>
</organism>
<feature type="domain" description="Anthranilate synthase component I N-terminal" evidence="12">
    <location>
        <begin position="277"/>
        <end position="405"/>
    </location>
</feature>
<name>A0A164ZGT5_9AGAM</name>
<reference evidence="13 14" key="1">
    <citation type="journal article" date="2016" name="Mol. Biol. Evol.">
        <title>Comparative Genomics of Early-Diverging Mushroom-Forming Fungi Provides Insights into the Origins of Lignocellulose Decay Capabilities.</title>
        <authorList>
            <person name="Nagy L.G."/>
            <person name="Riley R."/>
            <person name="Tritt A."/>
            <person name="Adam C."/>
            <person name="Daum C."/>
            <person name="Floudas D."/>
            <person name="Sun H."/>
            <person name="Yadav J.S."/>
            <person name="Pangilinan J."/>
            <person name="Larsson K.H."/>
            <person name="Matsuura K."/>
            <person name="Barry K."/>
            <person name="Labutti K."/>
            <person name="Kuo R."/>
            <person name="Ohm R.A."/>
            <person name="Bhattacharya S.S."/>
            <person name="Shirouzu T."/>
            <person name="Yoshinaga Y."/>
            <person name="Martin F.M."/>
            <person name="Grigoriev I.V."/>
            <person name="Hibbett D.S."/>
        </authorList>
    </citation>
    <scope>NUCLEOTIDE SEQUENCE [LARGE SCALE GENOMIC DNA]</scope>
    <source>
        <strain evidence="13 14">HHB9708</strain>
    </source>
</reference>
<dbReference type="InterPro" id="IPR017926">
    <property type="entry name" value="GATASE"/>
</dbReference>
<dbReference type="NCBIfam" id="TIGR00566">
    <property type="entry name" value="trpG_papA"/>
    <property type="match status" value="1"/>
</dbReference>
<dbReference type="GO" id="GO:0008153">
    <property type="term" value="P:4-aminobenzoate biosynthetic process"/>
    <property type="evidence" value="ECO:0007669"/>
    <property type="project" value="TreeGrafter"/>
</dbReference>
<dbReference type="SUPFAM" id="SSF52317">
    <property type="entry name" value="Class I glutamine amidotransferase-like"/>
    <property type="match status" value="1"/>
</dbReference>
<evidence type="ECO:0000256" key="8">
    <source>
        <dbReference type="ARBA" id="ARBA00031329"/>
    </source>
</evidence>
<dbReference type="NCBIfam" id="TIGR01823">
    <property type="entry name" value="PabB-fungal"/>
    <property type="match status" value="1"/>
</dbReference>
<dbReference type="GO" id="GO:0046820">
    <property type="term" value="F:4-amino-4-deoxychorismate synthase activity"/>
    <property type="evidence" value="ECO:0007669"/>
    <property type="project" value="UniProtKB-EC"/>
</dbReference>
<accession>A0A164ZGT5</accession>
<dbReference type="Pfam" id="PF00117">
    <property type="entry name" value="GATase"/>
    <property type="match status" value="1"/>
</dbReference>
<dbReference type="InterPro" id="IPR029062">
    <property type="entry name" value="Class_I_gatase-like"/>
</dbReference>
<dbReference type="Pfam" id="PF00425">
    <property type="entry name" value="Chorismate_bind"/>
    <property type="match status" value="1"/>
</dbReference>
<dbReference type="SUPFAM" id="SSF56322">
    <property type="entry name" value="ADC synthase"/>
    <property type="match status" value="1"/>
</dbReference>
<gene>
    <name evidence="13" type="ORF">SISNIDRAFT_449264</name>
</gene>
<dbReference type="Proteomes" id="UP000076722">
    <property type="component" value="Unassembled WGS sequence"/>
</dbReference>
<dbReference type="Gene3D" id="3.40.50.880">
    <property type="match status" value="1"/>
</dbReference>
<keyword evidence="5" id="KW-0808">Transferase</keyword>
<dbReference type="InterPro" id="IPR005801">
    <property type="entry name" value="ADC_synthase"/>
</dbReference>
<feature type="domain" description="Chorismate-utilising enzyme C-terminal" evidence="11">
    <location>
        <begin position="452"/>
        <end position="731"/>
    </location>
</feature>
<evidence type="ECO:0000256" key="2">
    <source>
        <dbReference type="ARBA" id="ARBA00005009"/>
    </source>
</evidence>
<dbReference type="InterPro" id="IPR010117">
    <property type="entry name" value="PabB_fungal"/>
</dbReference>
<sequence>MPGTNRQKILLIDSYDSFTFNLADLFQRAVPNSELYIVKNDAITIEELIPHLPSFAAIVVGPGPGSPLRAQDVGIIRHLWHLPREHVIPIFGVCLGLQSLAVEHGATLHRLPVVKHGQISHVKHRNTDLFEGVGTVDAVRYHSLHVTLSLLTCPSLEELAWADDGSENGYVVMALRHRYRPFWAVQYHPESVCTSEGGLHVVKNFWKLAHEFSKGRTQSPVPWDPELPFEGPWPPTRLANKRLSAEVEPAAVKSQVLQDVSLPIPRIAELLSNPSSDDNAIVLDSAAHPGRYSILGCPVPSMIRISHYVGDHHVSVSGKKTTVRYPLGGQSVWDWLSKFMSARHAQGGNPELPFWGGLVGYFSYALGVQTLDIQTSSTSRRHPDVNLVFVERSVVLDQKTHELHIQSMIPDDDEWITQTYNTLREAQASPPSQDSLAAFRAPAVTSIKLPDEQSYREGIKECQEYLFSGESYELCFTAQTRISLPYLDTSSSRARAWALFKRIRLVNPAPYSCFMRLGPSTLISSSPERFLSFSRGGSCQLRPIKGTARKSTVPTRQEAERILGTPKEFAENLMIVDLIRHDLHAVAGMDVRVERLCQVEEYETVWQLVSVIEGEVGAGKGWSVLKSCLPPGSMTGAPKKRSVEILQSLEAEERGIYSGVCGFWDVGGGGDFSVVIRSCMNYQDHSTTPETSASGSDGMSTRSEEVWEVGAGGAITALSEVDAEWDEMVVKLQSVLRSFQ</sequence>
<evidence type="ECO:0000256" key="1">
    <source>
        <dbReference type="ARBA" id="ARBA00001000"/>
    </source>
</evidence>
<dbReference type="InterPro" id="IPR006221">
    <property type="entry name" value="TrpG/PapA_dom"/>
</dbReference>
<dbReference type="GO" id="GO:0005737">
    <property type="term" value="C:cytoplasm"/>
    <property type="evidence" value="ECO:0007669"/>
    <property type="project" value="TreeGrafter"/>
</dbReference>
<dbReference type="Gene3D" id="3.60.120.10">
    <property type="entry name" value="Anthranilate synthase"/>
    <property type="match status" value="1"/>
</dbReference>
<dbReference type="GO" id="GO:0000162">
    <property type="term" value="P:L-tryptophan biosynthetic process"/>
    <property type="evidence" value="ECO:0007669"/>
    <property type="project" value="TreeGrafter"/>
</dbReference>
<evidence type="ECO:0000259" key="12">
    <source>
        <dbReference type="Pfam" id="PF04715"/>
    </source>
</evidence>
<dbReference type="CDD" id="cd01743">
    <property type="entry name" value="GATase1_Anthranilate_Synthase"/>
    <property type="match status" value="1"/>
</dbReference>
<dbReference type="UniPathway" id="UPA00077">
    <property type="reaction ID" value="UER00149"/>
</dbReference>
<keyword evidence="7" id="KW-0315">Glutamine amidotransferase</keyword>
<dbReference type="STRING" id="1314777.A0A164ZGT5"/>
<comment type="similarity">
    <text evidence="3">In the C-terminal section; belongs to the anthranilate synthase component I family.</text>
</comment>
<evidence type="ECO:0000259" key="10">
    <source>
        <dbReference type="Pfam" id="PF00117"/>
    </source>
</evidence>
<comment type="catalytic activity">
    <reaction evidence="1">
        <text>chorismate + L-glutamine = 4-amino-4-deoxychorismate + L-glutamate</text>
        <dbReference type="Rhea" id="RHEA:11672"/>
        <dbReference type="ChEBI" id="CHEBI:29748"/>
        <dbReference type="ChEBI" id="CHEBI:29985"/>
        <dbReference type="ChEBI" id="CHEBI:58359"/>
        <dbReference type="ChEBI" id="CHEBI:58406"/>
        <dbReference type="EC" id="2.6.1.85"/>
    </reaction>
</comment>
<dbReference type="PROSITE" id="PS51273">
    <property type="entry name" value="GATASE_TYPE_1"/>
    <property type="match status" value="1"/>
</dbReference>
<dbReference type="InterPro" id="IPR019999">
    <property type="entry name" value="Anth_synth_I-like"/>
</dbReference>
<keyword evidence="6" id="KW-0289">Folate biosynthesis</keyword>
<evidence type="ECO:0000256" key="9">
    <source>
        <dbReference type="ARBA" id="ARBA00031904"/>
    </source>
</evidence>
<dbReference type="Pfam" id="PF04715">
    <property type="entry name" value="Anth_synt_I_N"/>
    <property type="match status" value="1"/>
</dbReference>
<dbReference type="AlphaFoldDB" id="A0A164ZGT5"/>
<comment type="pathway">
    <text evidence="2">Cofactor biosynthesis; tetrahydrofolate biosynthesis; 4-aminobenzoate from chorismate: step 1/2.</text>
</comment>
<proteinExistence type="inferred from homology"/>
<evidence type="ECO:0000313" key="14">
    <source>
        <dbReference type="Proteomes" id="UP000076722"/>
    </source>
</evidence>
<dbReference type="OrthoDB" id="64220at2759"/>
<dbReference type="PANTHER" id="PTHR11236:SF18">
    <property type="entry name" value="AMINODEOXYCHORISMATE SYNTHASE"/>
    <property type="match status" value="1"/>
</dbReference>
<dbReference type="EMBL" id="KV419396">
    <property type="protein sequence ID" value="KZS97710.1"/>
    <property type="molecule type" value="Genomic_DNA"/>
</dbReference>
<evidence type="ECO:0000259" key="11">
    <source>
        <dbReference type="Pfam" id="PF00425"/>
    </source>
</evidence>
<evidence type="ECO:0000256" key="5">
    <source>
        <dbReference type="ARBA" id="ARBA00022679"/>
    </source>
</evidence>
<evidence type="ECO:0000256" key="3">
    <source>
        <dbReference type="ARBA" id="ARBA00005970"/>
    </source>
</evidence>
<dbReference type="PRINTS" id="PR00097">
    <property type="entry name" value="ANTSNTHASEII"/>
</dbReference>
<feature type="domain" description="Glutamine amidotransferase" evidence="10">
    <location>
        <begin position="10"/>
        <end position="206"/>
    </location>
</feature>
<dbReference type="EC" id="2.6.1.85" evidence="4"/>
<evidence type="ECO:0000313" key="13">
    <source>
        <dbReference type="EMBL" id="KZS97710.1"/>
    </source>
</evidence>
<evidence type="ECO:0000256" key="4">
    <source>
        <dbReference type="ARBA" id="ARBA00013139"/>
    </source>
</evidence>
<evidence type="ECO:0000256" key="7">
    <source>
        <dbReference type="ARBA" id="ARBA00022962"/>
    </source>
</evidence>
<dbReference type="GO" id="GO:0046656">
    <property type="term" value="P:folic acid biosynthetic process"/>
    <property type="evidence" value="ECO:0007669"/>
    <property type="project" value="UniProtKB-KW"/>
</dbReference>
<dbReference type="GO" id="GO:0046654">
    <property type="term" value="P:tetrahydrofolate biosynthetic process"/>
    <property type="evidence" value="ECO:0007669"/>
    <property type="project" value="UniProtKB-UniPathway"/>
</dbReference>
<dbReference type="InterPro" id="IPR015890">
    <property type="entry name" value="Chorismate_C"/>
</dbReference>
<keyword evidence="14" id="KW-1185">Reference proteome</keyword>
<dbReference type="InterPro" id="IPR006805">
    <property type="entry name" value="Anth_synth_I_N"/>
</dbReference>
<dbReference type="PANTHER" id="PTHR11236">
    <property type="entry name" value="AMINOBENZOATE/ANTHRANILATE SYNTHASE"/>
    <property type="match status" value="1"/>
</dbReference>
<dbReference type="PRINTS" id="PR00096">
    <property type="entry name" value="GATASE"/>
</dbReference>
<evidence type="ECO:0000256" key="6">
    <source>
        <dbReference type="ARBA" id="ARBA00022909"/>
    </source>
</evidence>
<protein>
    <recommendedName>
        <fullName evidence="4">aminodeoxychorismate synthase</fullName>
        <ecNumber evidence="4">2.6.1.85</ecNumber>
    </recommendedName>
    <alternativeName>
        <fullName evidence="8">Para-aminobenzoate synthase</fullName>
    </alternativeName>
    <alternativeName>
        <fullName evidence="9">p-aminobenzoic acid synthase</fullName>
    </alternativeName>
</protein>